<evidence type="ECO:0000313" key="4">
    <source>
        <dbReference type="EMBL" id="PKI46893.1"/>
    </source>
</evidence>
<comment type="caution">
    <text evidence="3">The sequence shown here is derived from an EMBL/GenBank/DDBJ whole genome shotgun (WGS) entry which is preliminary data.</text>
</comment>
<dbReference type="InterPro" id="IPR005513">
    <property type="entry name" value="LEA_1"/>
</dbReference>
<evidence type="ECO:0000313" key="6">
    <source>
        <dbReference type="Proteomes" id="UP000233551"/>
    </source>
</evidence>
<keyword evidence="6" id="KW-1185">Reference proteome</keyword>
<dbReference type="Proteomes" id="UP000197138">
    <property type="component" value="Unassembled WGS sequence"/>
</dbReference>
<comment type="similarity">
    <text evidence="1">Belongs to the LEA type 1 family.</text>
</comment>
<evidence type="ECO:0000313" key="5">
    <source>
        <dbReference type="Proteomes" id="UP000197138"/>
    </source>
</evidence>
<dbReference type="OrthoDB" id="695393at2759"/>
<organism evidence="3 5">
    <name type="scientific">Punica granatum</name>
    <name type="common">Pomegranate</name>
    <dbReference type="NCBI Taxonomy" id="22663"/>
    <lineage>
        <taxon>Eukaryota</taxon>
        <taxon>Viridiplantae</taxon>
        <taxon>Streptophyta</taxon>
        <taxon>Embryophyta</taxon>
        <taxon>Tracheophyta</taxon>
        <taxon>Spermatophyta</taxon>
        <taxon>Magnoliopsida</taxon>
        <taxon>eudicotyledons</taxon>
        <taxon>Gunneridae</taxon>
        <taxon>Pentapetalae</taxon>
        <taxon>rosids</taxon>
        <taxon>malvids</taxon>
        <taxon>Myrtales</taxon>
        <taxon>Lythraceae</taxon>
        <taxon>Punica</taxon>
    </lineage>
</organism>
<dbReference type="GeneID" id="116205645"/>
<dbReference type="Proteomes" id="UP000233551">
    <property type="component" value="Unassembled WGS sequence"/>
</dbReference>
<feature type="region of interest" description="Disordered" evidence="2">
    <location>
        <begin position="30"/>
        <end position="67"/>
    </location>
</feature>
<gene>
    <name evidence="3" type="ORF">CDL15_Pgr003701</name>
    <name evidence="4" type="ORF">CRG98_032704</name>
</gene>
<proteinExistence type="inferred from homology"/>
<dbReference type="EMBL" id="PGOL01002564">
    <property type="protein sequence ID" value="PKI46893.1"/>
    <property type="molecule type" value="Genomic_DNA"/>
</dbReference>
<sequence>MQSGKQKIKDMASAAKEHVDIYEAKLEEKAEKAAARTPEEKEMAHERRKMKEAQAKMDLHQAKARHAAEKLVGKQAHVYGHVHEPPAPGTAHYGTTQPAAHQPVGSADPVTGTAVPTYPLGGHPTGRKYK</sequence>
<name>A0A218XUJ0_PUNGR</name>
<reference evidence="4 6" key="3">
    <citation type="submission" date="2017-11" db="EMBL/GenBank/DDBJ databases">
        <title>De-novo sequencing of pomegranate (Punica granatum L.) genome.</title>
        <authorList>
            <person name="Akparov Z."/>
            <person name="Amiraslanov A."/>
            <person name="Hajiyeva S."/>
            <person name="Abbasov M."/>
            <person name="Kaur K."/>
            <person name="Hamwieh A."/>
            <person name="Solovyev V."/>
            <person name="Salamov A."/>
            <person name="Braich B."/>
            <person name="Kosarev P."/>
            <person name="Mahmoud A."/>
            <person name="Hajiyev E."/>
            <person name="Babayeva S."/>
            <person name="Izzatullayeva V."/>
            <person name="Mammadov A."/>
            <person name="Mammadov A."/>
            <person name="Sharifova S."/>
            <person name="Ojaghi J."/>
            <person name="Eynullazada K."/>
            <person name="Bayramov B."/>
            <person name="Abdulazimova A."/>
            <person name="Shahmuradov I."/>
        </authorList>
    </citation>
    <scope>NUCLEOTIDE SEQUENCE [LARGE SCALE GENOMIC DNA]</scope>
    <source>
        <strain evidence="4">AG2017</strain>
        <strain evidence="6">cv. AG2017</strain>
        <tissue evidence="4">Leaf</tissue>
    </source>
</reference>
<evidence type="ECO:0000256" key="1">
    <source>
        <dbReference type="ARBA" id="ARBA00010975"/>
    </source>
</evidence>
<dbReference type="Pfam" id="PF03760">
    <property type="entry name" value="LEA_1"/>
    <property type="match status" value="1"/>
</dbReference>
<feature type="region of interest" description="Disordered" evidence="2">
    <location>
        <begin position="80"/>
        <end position="130"/>
    </location>
</feature>
<evidence type="ECO:0000313" key="3">
    <source>
        <dbReference type="EMBL" id="OWM88289.1"/>
    </source>
</evidence>
<dbReference type="PANTHER" id="PTHR33493">
    <property type="entry name" value="LATE EMBRYOGENESIS ABUNDANT PROTEIN 6-RELATED"/>
    <property type="match status" value="1"/>
</dbReference>
<accession>A0A218XUJ0</accession>
<dbReference type="AlphaFoldDB" id="A0A218XUJ0"/>
<dbReference type="PANTHER" id="PTHR33493:SF6">
    <property type="entry name" value="LATE EMBRYOGENESIS ABUNDANT PROTEIN 6"/>
    <property type="match status" value="1"/>
</dbReference>
<dbReference type="GO" id="GO:0009793">
    <property type="term" value="P:embryo development ending in seed dormancy"/>
    <property type="evidence" value="ECO:0007669"/>
    <property type="project" value="InterPro"/>
</dbReference>
<reference evidence="5" key="1">
    <citation type="journal article" date="2017" name="Plant J.">
        <title>The pomegranate (Punica granatum L.) genome and the genomics of punicalagin biosynthesis.</title>
        <authorList>
            <person name="Qin G."/>
            <person name="Xu C."/>
            <person name="Ming R."/>
            <person name="Tang H."/>
            <person name="Guyot R."/>
            <person name="Kramer E.M."/>
            <person name="Hu Y."/>
            <person name="Yi X."/>
            <person name="Qi Y."/>
            <person name="Xu X."/>
            <person name="Gao Z."/>
            <person name="Pan H."/>
            <person name="Jian J."/>
            <person name="Tian Y."/>
            <person name="Yue Z."/>
            <person name="Xu Y."/>
        </authorList>
    </citation>
    <scope>NUCLEOTIDE SEQUENCE [LARGE SCALE GENOMIC DNA]</scope>
    <source>
        <strain evidence="5">cv. Dabenzi</strain>
    </source>
</reference>
<dbReference type="EMBL" id="MTKT01000797">
    <property type="protein sequence ID" value="OWM88289.1"/>
    <property type="molecule type" value="Genomic_DNA"/>
</dbReference>
<evidence type="ECO:0000256" key="2">
    <source>
        <dbReference type="SAM" id="MobiDB-lite"/>
    </source>
</evidence>
<dbReference type="STRING" id="22663.A0A218XUJ0"/>
<reference evidence="3" key="2">
    <citation type="submission" date="2017-06" db="EMBL/GenBank/DDBJ databases">
        <title>The pomegranate genome and the genomics of punicalagin biosynthesis.</title>
        <authorList>
            <person name="Xu C."/>
        </authorList>
    </citation>
    <scope>NUCLEOTIDE SEQUENCE [LARGE SCALE GENOMIC DNA]</scope>
    <source>
        <tissue evidence="3">Fresh leaf</tissue>
    </source>
</reference>
<protein>
    <submittedName>
        <fullName evidence="3">Uncharacterized protein</fullName>
    </submittedName>
</protein>